<dbReference type="GO" id="GO:0016740">
    <property type="term" value="F:transferase activity"/>
    <property type="evidence" value="ECO:0007669"/>
    <property type="project" value="UniProtKB-KW"/>
</dbReference>
<feature type="region of interest" description="Disordered" evidence="1">
    <location>
        <begin position="507"/>
        <end position="549"/>
    </location>
</feature>
<keyword evidence="3" id="KW-1185">Reference proteome</keyword>
<dbReference type="eggNOG" id="COG1215">
    <property type="taxonomic scope" value="Bacteria"/>
</dbReference>
<proteinExistence type="predicted"/>
<evidence type="ECO:0000313" key="3">
    <source>
        <dbReference type="Proteomes" id="UP000002219"/>
    </source>
</evidence>
<reference evidence="2 3" key="1">
    <citation type="journal article" date="2010" name="Stand. Genomic Sci.">
        <title>Complete genome sequence of Nocardiopsis dassonvillei type strain (IMRU 509).</title>
        <authorList>
            <person name="Sun H."/>
            <person name="Lapidus A."/>
            <person name="Nolan M."/>
            <person name="Lucas S."/>
            <person name="Del Rio T.G."/>
            <person name="Tice H."/>
            <person name="Cheng J.F."/>
            <person name="Tapia R."/>
            <person name="Han C."/>
            <person name="Goodwin L."/>
            <person name="Pitluck S."/>
            <person name="Pagani I."/>
            <person name="Ivanova N."/>
            <person name="Mavromatis K."/>
            <person name="Mikhailova N."/>
            <person name="Pati A."/>
            <person name="Chen A."/>
            <person name="Palaniappan K."/>
            <person name="Land M."/>
            <person name="Hauser L."/>
            <person name="Chang Y.J."/>
            <person name="Jeffries C.D."/>
            <person name="Djao O.D."/>
            <person name="Rohde M."/>
            <person name="Sikorski J."/>
            <person name="Goker M."/>
            <person name="Woyke T."/>
            <person name="Bristow J."/>
            <person name="Eisen J.A."/>
            <person name="Markowitz V."/>
            <person name="Hugenholtz P."/>
            <person name="Kyrpides N.C."/>
            <person name="Klenk H.P."/>
        </authorList>
    </citation>
    <scope>NUCLEOTIDE SEQUENCE [LARGE SCALE GENOMIC DNA]</scope>
    <source>
        <strain evidence="3">ATCC 23218 / DSM 43111 / CIP 107115 / JCM 7437 / KCTC 9190 / NBRC 14626 / NCTC 10488 / NRRL B-5397 / IMRU 509</strain>
    </source>
</reference>
<feature type="compositionally biased region" description="Low complexity" evidence="1">
    <location>
        <begin position="508"/>
        <end position="520"/>
    </location>
</feature>
<dbReference type="EMBL" id="CP002040">
    <property type="protein sequence ID" value="ADH65979.1"/>
    <property type="molecule type" value="Genomic_DNA"/>
</dbReference>
<dbReference type="Proteomes" id="UP000002219">
    <property type="component" value="Chromosome 1"/>
</dbReference>
<gene>
    <name evidence="2" type="ordered locus">Ndas_0532</name>
</gene>
<dbReference type="AlphaFoldDB" id="D7AXA5"/>
<name>D7AXA5_NOCDD</name>
<dbReference type="GeneID" id="91488624"/>
<dbReference type="KEGG" id="nda:Ndas_0532"/>
<evidence type="ECO:0000313" key="2">
    <source>
        <dbReference type="EMBL" id="ADH65979.1"/>
    </source>
</evidence>
<dbReference type="Gene3D" id="3.90.550.10">
    <property type="entry name" value="Spore Coat Polysaccharide Biosynthesis Protein SpsA, Chain A"/>
    <property type="match status" value="1"/>
</dbReference>
<dbReference type="STRING" id="446468.Ndas_0532"/>
<accession>D7AXA5</accession>
<sequence>MPSRAPLPPGLGIEIDRAARLADEGHVLLGGSPPRAVRLGPERVSALIRWLSRAVPRDADEGLFARDLIRAGLAHPRPLPLTPGDTAEVAVVGRADSAALHATLDHLDEHGHGTRTVVVGATGPEARAARRRGVRVVLGPTGGAGAGAAALRACSAEFVALVEAGTRPAPGWLETALGHFADPDVAAVVPRVLTDRSACLGHTRMTVASVAARRTGADRGADPAPVLPWGHALPWQERPGPANEHTDPLRPVPVLVLRRGAADLDPGLGAAAGLDLLWRLAEQGWSVRYEPRSRVWAPPTTDLGAYLRACFTSGAVAGPLARRRGAHAAGPALSWPGAVGLALLFAGRPGAALAAGALGGAAVTGSLVVGAGTPLPEAARLAGLDLAHTVRTGTRAVRTAWWPLAAAAVGAAVLGRRGRGAPGVPAPAASDPLAGRGRSARRGGAGGRAGRVAALAAGAALVVPHVAAWHRGRGAALAGPVTWTALGMAGDAARSLGTWWGIARSGSPAPLVPRLVPPAATGTAPRERSGGTRRARGPKDGSTAAVSRA</sequence>
<feature type="region of interest" description="Disordered" evidence="1">
    <location>
        <begin position="420"/>
        <end position="446"/>
    </location>
</feature>
<feature type="compositionally biased region" description="Low complexity" evidence="1">
    <location>
        <begin position="422"/>
        <end position="437"/>
    </location>
</feature>
<dbReference type="OrthoDB" id="5243838at2"/>
<organism evidence="2 3">
    <name type="scientific">Nocardiopsis dassonvillei (strain ATCC 23218 / DSM 43111 / CIP 107115 / JCM 7437 / KCTC 9190 / NBRC 14626 / NCTC 10488 / NRRL B-5397 / IMRU 509)</name>
    <name type="common">Actinomadura dassonvillei</name>
    <dbReference type="NCBI Taxonomy" id="446468"/>
    <lineage>
        <taxon>Bacteria</taxon>
        <taxon>Bacillati</taxon>
        <taxon>Actinomycetota</taxon>
        <taxon>Actinomycetes</taxon>
        <taxon>Streptosporangiales</taxon>
        <taxon>Nocardiopsidaceae</taxon>
        <taxon>Nocardiopsis</taxon>
    </lineage>
</organism>
<dbReference type="RefSeq" id="WP_013151586.1">
    <property type="nucleotide sequence ID" value="NC_014210.1"/>
</dbReference>
<evidence type="ECO:0000256" key="1">
    <source>
        <dbReference type="SAM" id="MobiDB-lite"/>
    </source>
</evidence>
<dbReference type="HOGENOM" id="CLU_028391_0_0_11"/>
<dbReference type="SUPFAM" id="SSF53448">
    <property type="entry name" value="Nucleotide-diphospho-sugar transferases"/>
    <property type="match status" value="1"/>
</dbReference>
<dbReference type="InterPro" id="IPR029044">
    <property type="entry name" value="Nucleotide-diphossugar_trans"/>
</dbReference>
<keyword evidence="2" id="KW-0808">Transferase</keyword>
<protein>
    <submittedName>
        <fullName evidence="2">Glycosyl transferase family 2</fullName>
    </submittedName>
</protein>